<dbReference type="Pfam" id="PF00082">
    <property type="entry name" value="Peptidase_S8"/>
    <property type="match status" value="1"/>
</dbReference>
<proteinExistence type="inferred from homology"/>
<comment type="caution">
    <text evidence="7">The sequence shown here is derived from an EMBL/GenBank/DDBJ whole genome shotgun (WGS) entry which is preliminary data.</text>
</comment>
<name>A0A7W6JQ21_9SPHN</name>
<dbReference type="GO" id="GO:0006508">
    <property type="term" value="P:proteolysis"/>
    <property type="evidence" value="ECO:0007669"/>
    <property type="project" value="UniProtKB-KW"/>
</dbReference>
<keyword evidence="4" id="KW-0720">Serine protease</keyword>
<feature type="signal peptide" evidence="5">
    <location>
        <begin position="1"/>
        <end position="26"/>
    </location>
</feature>
<dbReference type="RefSeq" id="WP_183995129.1">
    <property type="nucleotide sequence ID" value="NZ_JACIEH010000001.1"/>
</dbReference>
<feature type="chain" id="PRO_5030573887" description="Peptidase S8/S53 domain-containing protein" evidence="5">
    <location>
        <begin position="27"/>
        <end position="717"/>
    </location>
</feature>
<dbReference type="Gene3D" id="3.40.50.200">
    <property type="entry name" value="Peptidase S8/S53 domain"/>
    <property type="match status" value="1"/>
</dbReference>
<comment type="similarity">
    <text evidence="1">Belongs to the peptidase S8 family.</text>
</comment>
<evidence type="ECO:0000313" key="7">
    <source>
        <dbReference type="EMBL" id="MBB4097469.1"/>
    </source>
</evidence>
<dbReference type="PANTHER" id="PTHR43806:SF11">
    <property type="entry name" value="CEREVISIN-RELATED"/>
    <property type="match status" value="1"/>
</dbReference>
<organism evidence="7 8">
    <name type="scientific">Sphingomonas kyeonggiensis</name>
    <dbReference type="NCBI Taxonomy" id="1268553"/>
    <lineage>
        <taxon>Bacteria</taxon>
        <taxon>Pseudomonadati</taxon>
        <taxon>Pseudomonadota</taxon>
        <taxon>Alphaproteobacteria</taxon>
        <taxon>Sphingomonadales</taxon>
        <taxon>Sphingomonadaceae</taxon>
        <taxon>Sphingomonas</taxon>
    </lineage>
</organism>
<evidence type="ECO:0000256" key="4">
    <source>
        <dbReference type="ARBA" id="ARBA00022825"/>
    </source>
</evidence>
<gene>
    <name evidence="7" type="ORF">GGR46_001002</name>
</gene>
<feature type="domain" description="Peptidase S8/S53" evidence="6">
    <location>
        <begin position="353"/>
        <end position="560"/>
    </location>
</feature>
<dbReference type="SUPFAM" id="SSF52743">
    <property type="entry name" value="Subtilisin-like"/>
    <property type="match status" value="1"/>
</dbReference>
<dbReference type="AlphaFoldDB" id="A0A7W6JQ21"/>
<dbReference type="InterPro" id="IPR050131">
    <property type="entry name" value="Peptidase_S8_subtilisin-like"/>
</dbReference>
<dbReference type="InterPro" id="IPR036852">
    <property type="entry name" value="Peptidase_S8/S53_dom_sf"/>
</dbReference>
<dbReference type="Proteomes" id="UP000557392">
    <property type="component" value="Unassembled WGS sequence"/>
</dbReference>
<keyword evidence="3" id="KW-0378">Hydrolase</keyword>
<keyword evidence="5" id="KW-0732">Signal</keyword>
<evidence type="ECO:0000259" key="6">
    <source>
        <dbReference type="Pfam" id="PF00082"/>
    </source>
</evidence>
<dbReference type="GO" id="GO:0004252">
    <property type="term" value="F:serine-type endopeptidase activity"/>
    <property type="evidence" value="ECO:0007669"/>
    <property type="project" value="InterPro"/>
</dbReference>
<evidence type="ECO:0000313" key="8">
    <source>
        <dbReference type="Proteomes" id="UP000557392"/>
    </source>
</evidence>
<keyword evidence="2" id="KW-0645">Protease</keyword>
<evidence type="ECO:0000256" key="5">
    <source>
        <dbReference type="SAM" id="SignalP"/>
    </source>
</evidence>
<dbReference type="InterPro" id="IPR000209">
    <property type="entry name" value="Peptidase_S8/S53_dom"/>
</dbReference>
<evidence type="ECO:0000256" key="2">
    <source>
        <dbReference type="ARBA" id="ARBA00022670"/>
    </source>
</evidence>
<protein>
    <recommendedName>
        <fullName evidence="6">Peptidase S8/S53 domain-containing protein</fullName>
    </recommendedName>
</protein>
<dbReference type="PANTHER" id="PTHR43806">
    <property type="entry name" value="PEPTIDASE S8"/>
    <property type="match status" value="1"/>
</dbReference>
<accession>A0A7W6JQ21</accession>
<dbReference type="EMBL" id="JACIEH010000001">
    <property type="protein sequence ID" value="MBB4097469.1"/>
    <property type="molecule type" value="Genomic_DNA"/>
</dbReference>
<reference evidence="7 8" key="1">
    <citation type="submission" date="2020-08" db="EMBL/GenBank/DDBJ databases">
        <title>Genomic Encyclopedia of Type Strains, Phase IV (KMG-IV): sequencing the most valuable type-strain genomes for metagenomic binning, comparative biology and taxonomic classification.</title>
        <authorList>
            <person name="Goeker M."/>
        </authorList>
    </citation>
    <scope>NUCLEOTIDE SEQUENCE [LARGE SCALE GENOMIC DNA]</scope>
    <source>
        <strain evidence="7 8">DSM 101806</strain>
    </source>
</reference>
<evidence type="ECO:0000256" key="1">
    <source>
        <dbReference type="ARBA" id="ARBA00011073"/>
    </source>
</evidence>
<sequence length="717" mass="76650">MKPLAPTGLLAILAIVATGSVGIAQNADKSIVQPVPDQNVASDIITLRAVHPNLPDNVVKLVAEAAEPTAFEPDKSPELRLKTPREIAMQLCGSVTDAYFAALHTLNGKKAEGLDPDQPSLDRAYNLHWPACLYVNNIKGTYTVLDKDNVPRLYEIFTGSTGSPKTWNALFAGSDIGPNNALKIGQSLTYNWSTRPTRLKLLKSKDDFLSQLNDAVAVVKAEDVRKLPVQDVTGTVATATIPISAGAQLTDSEGRISFAEAPECVGIETPPFDPVRVSATYRFLRDNMGFPNPTRLLVVDNGFFGARRVGGQAQFGTAFKDAGSLFLKNDPDGLIGPVLKPGPKMTIKPINYENGLTAPDQLSGHGTHVLGLTLGGPGFDRSLLQNWLTIAVVAVSPGQDKLDGLSVSDIISAVGKVNPRIVNMSIEYSREQLPDLNLLTSNNRDRILFVVAAGNGYKSVEEQNSYPAMLAGGSKTQNILVVGATKGPAEPLVAFSNTSEEKVGTAAPGCRIRSWIGETDELVRMSGTSQSTPIVTFTSALVNSMMAEDAPPEAIRYRIQVSGDPSSGDAQTQAHTVTNVERALFVNYDYISYQPSASAADLAAPPIELIGELRLVPSWKPCMGIGGDQTWSFAGKPSETGLGGISILTGYQDGLIMPPVPCKKVSPAAGKGRVQFRAAWKLNGTDKPERVTDLDFKDIDIPLVNRFIRKGPGARIN</sequence>
<evidence type="ECO:0000256" key="3">
    <source>
        <dbReference type="ARBA" id="ARBA00022801"/>
    </source>
</evidence>
<keyword evidence="8" id="KW-1185">Reference proteome</keyword>